<dbReference type="NCBIfam" id="TIGR01552">
    <property type="entry name" value="phd_fam"/>
    <property type="match status" value="1"/>
</dbReference>
<comment type="similarity">
    <text evidence="1 2">Belongs to the phD/YefM antitoxin family.</text>
</comment>
<dbReference type="Proteomes" id="UP000034160">
    <property type="component" value="Unassembled WGS sequence"/>
</dbReference>
<dbReference type="InterPro" id="IPR036165">
    <property type="entry name" value="YefM-like_sf"/>
</dbReference>
<dbReference type="STRING" id="1618356.UU93_C0013G0026"/>
<dbReference type="EMBL" id="LCCN01000013">
    <property type="protein sequence ID" value="KKS31871.1"/>
    <property type="molecule type" value="Genomic_DNA"/>
</dbReference>
<proteinExistence type="inferred from homology"/>
<organism evidence="3 4">
    <name type="scientific">Candidatus Amesbacteria bacterium GW2011_GWA2_42_12</name>
    <dbReference type="NCBI Taxonomy" id="1618356"/>
    <lineage>
        <taxon>Bacteria</taxon>
        <taxon>Candidatus Amesiibacteriota</taxon>
    </lineage>
</organism>
<dbReference type="Gene3D" id="3.40.1620.10">
    <property type="entry name" value="YefM-like domain"/>
    <property type="match status" value="1"/>
</dbReference>
<accession>A0A0G1ACP4</accession>
<comment type="caution">
    <text evidence="3">The sequence shown here is derived from an EMBL/GenBank/DDBJ whole genome shotgun (WGS) entry which is preliminary data.</text>
</comment>
<evidence type="ECO:0000313" key="3">
    <source>
        <dbReference type="EMBL" id="KKS31871.1"/>
    </source>
</evidence>
<dbReference type="SUPFAM" id="SSF143120">
    <property type="entry name" value="YefM-like"/>
    <property type="match status" value="1"/>
</dbReference>
<sequence length="112" mass="13145">MPNKTLSITKAREDLFKIAEQVQKPNNFYTLSIEGEPKVVMMSYDEFDSMRETMEILSDPDIMKNIKKAEDEYEKGEYITWQEMKKELATTRRPALVLADKGKKKYSVRKKS</sequence>
<evidence type="ECO:0000313" key="4">
    <source>
        <dbReference type="Proteomes" id="UP000034160"/>
    </source>
</evidence>
<evidence type="ECO:0000256" key="2">
    <source>
        <dbReference type="RuleBase" id="RU362080"/>
    </source>
</evidence>
<dbReference type="Pfam" id="PF02604">
    <property type="entry name" value="PhdYeFM_antitox"/>
    <property type="match status" value="1"/>
</dbReference>
<dbReference type="InterPro" id="IPR006442">
    <property type="entry name" value="Antitoxin_Phd/YefM"/>
</dbReference>
<comment type="function">
    <text evidence="2">Antitoxin component of a type II toxin-antitoxin (TA) system.</text>
</comment>
<protein>
    <recommendedName>
        <fullName evidence="2">Antitoxin</fullName>
    </recommendedName>
</protein>
<reference evidence="3 4" key="1">
    <citation type="journal article" date="2015" name="Nature">
        <title>rRNA introns, odd ribosomes, and small enigmatic genomes across a large radiation of phyla.</title>
        <authorList>
            <person name="Brown C.T."/>
            <person name="Hug L.A."/>
            <person name="Thomas B.C."/>
            <person name="Sharon I."/>
            <person name="Castelle C.J."/>
            <person name="Singh A."/>
            <person name="Wilkins M.J."/>
            <person name="Williams K.H."/>
            <person name="Banfield J.F."/>
        </authorList>
    </citation>
    <scope>NUCLEOTIDE SEQUENCE [LARGE SCALE GENOMIC DNA]</scope>
</reference>
<evidence type="ECO:0000256" key="1">
    <source>
        <dbReference type="ARBA" id="ARBA00009981"/>
    </source>
</evidence>
<gene>
    <name evidence="3" type="ORF">UU93_C0013G0026</name>
</gene>
<name>A0A0G1ACP4_9BACT</name>
<dbReference type="AlphaFoldDB" id="A0A0G1ACP4"/>